<proteinExistence type="inferred from homology"/>
<dbReference type="OrthoDB" id="9777711at2"/>
<dbReference type="InterPro" id="IPR051053">
    <property type="entry name" value="ECH/Chromodomain_protein"/>
</dbReference>
<protein>
    <submittedName>
        <fullName evidence="2">1,2-epoxyphenylacetyl-CoA isomerase</fullName>
        <ecNumber evidence="2">5.3.3.18</ecNumber>
    </submittedName>
</protein>
<gene>
    <name evidence="2" type="primary">paaG_3</name>
    <name evidence="2" type="ORF">SPHI_13590</name>
</gene>
<sequence length="286" mass="29589">MTFEQIRYTIDGPIATIMLARPDKLNAYTAVMGAELAEAVRKAGAEEKVRAIILTGEGRGFCAGADISGGADSFSGAGPNFAAEGKPRQDGGGFVGALFDSPKPIIAAINGAAVGVGATLTLPCDIRIAADSARFGFVFARRGLVPEAGSAWFLPQLVGLPQALRWCLSGKLFDAAEALQGGLVSEVVASDDLIARAQEIAREIAENTAPVSIALTRQMLWRFAGEASPAAALKVDGGFAMTLGSGPDVREGVAAFLEKRAPAFPGKIPEDMPPGYPWWGANAAIG</sequence>
<name>A0A1V2EVJ8_9SPHN</name>
<dbReference type="RefSeq" id="WP_076744115.1">
    <property type="nucleotide sequence ID" value="NZ_MPSB01000004.1"/>
</dbReference>
<dbReference type="STRING" id="1915074.SPHI_13590"/>
<dbReference type="PANTHER" id="PTHR43684:SF4">
    <property type="entry name" value="ENOYL-COA HYDRATASE_ISOMERASE FAMILY PROTEIN (AFU_ORTHOLOGUE AFUA_1G01890)"/>
    <property type="match status" value="1"/>
</dbReference>
<dbReference type="AlphaFoldDB" id="A0A1V2EVJ8"/>
<dbReference type="Pfam" id="PF00378">
    <property type="entry name" value="ECH_1"/>
    <property type="match status" value="1"/>
</dbReference>
<reference evidence="2 3" key="1">
    <citation type="submission" date="2016-11" db="EMBL/GenBank/DDBJ databases">
        <title>Genome sequence of Sphingomonas jeddahensis G39.</title>
        <authorList>
            <person name="Poehlein A."/>
            <person name="Wuebbeler J.H."/>
            <person name="Steinbuechel A."/>
            <person name="Daniel R."/>
        </authorList>
    </citation>
    <scope>NUCLEOTIDE SEQUENCE [LARGE SCALE GENOMIC DNA]</scope>
    <source>
        <strain evidence="2 3">G39</strain>
    </source>
</reference>
<dbReference type="CDD" id="cd06558">
    <property type="entry name" value="crotonase-like"/>
    <property type="match status" value="1"/>
</dbReference>
<dbReference type="NCBIfam" id="NF006109">
    <property type="entry name" value="PRK08260.1"/>
    <property type="match status" value="1"/>
</dbReference>
<dbReference type="PANTHER" id="PTHR43684">
    <property type="match status" value="1"/>
</dbReference>
<evidence type="ECO:0000313" key="2">
    <source>
        <dbReference type="EMBL" id="ONF96573.1"/>
    </source>
</evidence>
<dbReference type="EC" id="5.3.3.18" evidence="2"/>
<dbReference type="GO" id="GO:0016853">
    <property type="term" value="F:isomerase activity"/>
    <property type="evidence" value="ECO:0007669"/>
    <property type="project" value="UniProtKB-KW"/>
</dbReference>
<keyword evidence="3" id="KW-1185">Reference proteome</keyword>
<dbReference type="Proteomes" id="UP000188729">
    <property type="component" value="Unassembled WGS sequence"/>
</dbReference>
<comment type="similarity">
    <text evidence="1">Belongs to the enoyl-CoA hydratase/isomerase family.</text>
</comment>
<keyword evidence="2" id="KW-0413">Isomerase</keyword>
<comment type="caution">
    <text evidence="2">The sequence shown here is derived from an EMBL/GenBank/DDBJ whole genome shotgun (WGS) entry which is preliminary data.</text>
</comment>
<evidence type="ECO:0000313" key="3">
    <source>
        <dbReference type="Proteomes" id="UP000188729"/>
    </source>
</evidence>
<evidence type="ECO:0000256" key="1">
    <source>
        <dbReference type="ARBA" id="ARBA00005254"/>
    </source>
</evidence>
<accession>A0A1V2EVJ8</accession>
<dbReference type="EMBL" id="MPSB01000004">
    <property type="protein sequence ID" value="ONF96573.1"/>
    <property type="molecule type" value="Genomic_DNA"/>
</dbReference>
<dbReference type="InterPro" id="IPR029045">
    <property type="entry name" value="ClpP/crotonase-like_dom_sf"/>
</dbReference>
<dbReference type="Gene3D" id="3.90.226.10">
    <property type="entry name" value="2-enoyl-CoA Hydratase, Chain A, domain 1"/>
    <property type="match status" value="1"/>
</dbReference>
<dbReference type="InterPro" id="IPR014748">
    <property type="entry name" value="Enoyl-CoA_hydra_C"/>
</dbReference>
<organism evidence="2 3">
    <name type="scientific">Sphingomonas jeddahensis</name>
    <dbReference type="NCBI Taxonomy" id="1915074"/>
    <lineage>
        <taxon>Bacteria</taxon>
        <taxon>Pseudomonadati</taxon>
        <taxon>Pseudomonadota</taxon>
        <taxon>Alphaproteobacteria</taxon>
        <taxon>Sphingomonadales</taxon>
        <taxon>Sphingomonadaceae</taxon>
        <taxon>Sphingomonas</taxon>
    </lineage>
</organism>
<dbReference type="InterPro" id="IPR001753">
    <property type="entry name" value="Enoyl-CoA_hydra/iso"/>
</dbReference>
<dbReference type="SUPFAM" id="SSF52096">
    <property type="entry name" value="ClpP/crotonase"/>
    <property type="match status" value="1"/>
</dbReference>
<dbReference type="Gene3D" id="1.10.12.10">
    <property type="entry name" value="Lyase 2-enoyl-coa Hydratase, Chain A, domain 2"/>
    <property type="match status" value="1"/>
</dbReference>